<dbReference type="Proteomes" id="UP000580250">
    <property type="component" value="Unassembled WGS sequence"/>
</dbReference>
<dbReference type="InterPro" id="IPR001441">
    <property type="entry name" value="UPP_synth-like"/>
</dbReference>
<evidence type="ECO:0000256" key="3">
    <source>
        <dbReference type="ARBA" id="ARBA00047353"/>
    </source>
</evidence>
<dbReference type="NCBIfam" id="TIGR00055">
    <property type="entry name" value="uppS"/>
    <property type="match status" value="1"/>
</dbReference>
<dbReference type="Gene3D" id="3.40.1180.10">
    <property type="entry name" value="Decaprenyl diphosphate synthase-like"/>
    <property type="match status" value="1"/>
</dbReference>
<evidence type="ECO:0000313" key="5">
    <source>
        <dbReference type="EMBL" id="CAD2160667.1"/>
    </source>
</evidence>
<gene>
    <name evidence="5" type="ORF">MENT_LOCUS14386</name>
</gene>
<name>A0A6V7UKX1_MELEN</name>
<proteinExistence type="inferred from homology"/>
<comment type="caution">
    <text evidence="5">The sequence shown here is derived from an EMBL/GenBank/DDBJ whole genome shotgun (WGS) entry which is preliminary data.</text>
</comment>
<dbReference type="EC" id="2.5.1.-" evidence="4"/>
<evidence type="ECO:0000256" key="4">
    <source>
        <dbReference type="RuleBase" id="RU363018"/>
    </source>
</evidence>
<comment type="catalytic activity">
    <reaction evidence="3">
        <text>n isopentenyl diphosphate + (2E,6E)-farnesyl diphosphate = a di-trans,poly-cis-polyprenyl diphosphate + n diphosphate</text>
        <dbReference type="Rhea" id="RHEA:53008"/>
        <dbReference type="Rhea" id="RHEA-COMP:19494"/>
        <dbReference type="ChEBI" id="CHEBI:33019"/>
        <dbReference type="ChEBI" id="CHEBI:128769"/>
        <dbReference type="ChEBI" id="CHEBI:136960"/>
        <dbReference type="ChEBI" id="CHEBI:175763"/>
        <dbReference type="EC" id="2.5.1.87"/>
    </reaction>
</comment>
<dbReference type="GO" id="GO:0045547">
    <property type="term" value="F:ditrans,polycis-polyprenyl diphosphate synthase [(2E,6E)-farnesyl diphosphate specific] activity"/>
    <property type="evidence" value="ECO:0007669"/>
    <property type="project" value="UniProtKB-EC"/>
</dbReference>
<accession>A0A6V7UKX1</accession>
<dbReference type="AlphaFoldDB" id="A0A6V7UKX1"/>
<dbReference type="CDD" id="cd00475">
    <property type="entry name" value="Cis_IPPS"/>
    <property type="match status" value="1"/>
</dbReference>
<dbReference type="PANTHER" id="PTHR10291:SF43">
    <property type="entry name" value="DEHYDRODOLICHYL DIPHOSPHATE SYNTHASE COMPLEX SUBUNIT DHDDS"/>
    <property type="match status" value="1"/>
</dbReference>
<comment type="similarity">
    <text evidence="1 4">Belongs to the UPP synthase family.</text>
</comment>
<dbReference type="OrthoDB" id="4173905at2759"/>
<dbReference type="SUPFAM" id="SSF64005">
    <property type="entry name" value="Undecaprenyl diphosphate synthase"/>
    <property type="match status" value="1"/>
</dbReference>
<keyword evidence="2 4" id="KW-0808">Transferase</keyword>
<evidence type="ECO:0000256" key="1">
    <source>
        <dbReference type="ARBA" id="ARBA00005432"/>
    </source>
</evidence>
<sequence length="303" mass="35738">MEINNDRFNDEPFAVGECGWFQRQKLAWWFRLAIWIIKLGPIPRHVAFIMDGNRRYARAHNCSDVLEGHELGFKQLTKVLDWCDYVGIQEVTLYAFSIENFKRSESEVKGLMELAEIKFTRLLDLLQKSEESASHKVCIRFFGDLQLLPEKIRSLITQIEAITRNKGSTFLNICLAYTSSNELFRAVEGAKQKIQSDQHDKTSEYGCIVDECMDTYKCLPLDMVVRTSERRLSDFMLMRLREFTYLHFEENVLWPEFSLWHLLKSIIAFQISRFELIKMRANISPNKNQFYKFYELFKLASCD</sequence>
<dbReference type="GO" id="GO:0016094">
    <property type="term" value="P:polyprenol biosynthetic process"/>
    <property type="evidence" value="ECO:0007669"/>
    <property type="project" value="TreeGrafter"/>
</dbReference>
<dbReference type="Pfam" id="PF01255">
    <property type="entry name" value="Prenyltransf"/>
    <property type="match status" value="1"/>
</dbReference>
<dbReference type="InterPro" id="IPR036424">
    <property type="entry name" value="UPP_synth-like_sf"/>
</dbReference>
<organism evidence="5 6">
    <name type="scientific">Meloidogyne enterolobii</name>
    <name type="common">Root-knot nematode worm</name>
    <name type="synonym">Meloidogyne mayaguensis</name>
    <dbReference type="NCBI Taxonomy" id="390850"/>
    <lineage>
        <taxon>Eukaryota</taxon>
        <taxon>Metazoa</taxon>
        <taxon>Ecdysozoa</taxon>
        <taxon>Nematoda</taxon>
        <taxon>Chromadorea</taxon>
        <taxon>Rhabditida</taxon>
        <taxon>Tylenchina</taxon>
        <taxon>Tylenchomorpha</taxon>
        <taxon>Tylenchoidea</taxon>
        <taxon>Meloidogynidae</taxon>
        <taxon>Meloidogyninae</taxon>
        <taxon>Meloidogyne</taxon>
    </lineage>
</organism>
<dbReference type="GO" id="GO:0005783">
    <property type="term" value="C:endoplasmic reticulum"/>
    <property type="evidence" value="ECO:0007669"/>
    <property type="project" value="TreeGrafter"/>
</dbReference>
<evidence type="ECO:0000313" key="6">
    <source>
        <dbReference type="Proteomes" id="UP000580250"/>
    </source>
</evidence>
<protein>
    <recommendedName>
        <fullName evidence="4">Alkyl transferase</fullName>
        <ecNumber evidence="4">2.5.1.-</ecNumber>
    </recommendedName>
</protein>
<reference evidence="5 6" key="1">
    <citation type="submission" date="2020-08" db="EMBL/GenBank/DDBJ databases">
        <authorList>
            <person name="Koutsovoulos G."/>
            <person name="Danchin GJ E."/>
        </authorList>
    </citation>
    <scope>NUCLEOTIDE SEQUENCE [LARGE SCALE GENOMIC DNA]</scope>
</reference>
<dbReference type="GO" id="GO:1904423">
    <property type="term" value="C:dehydrodolichyl diphosphate synthase complex"/>
    <property type="evidence" value="ECO:0007669"/>
    <property type="project" value="TreeGrafter"/>
</dbReference>
<dbReference type="PANTHER" id="PTHR10291">
    <property type="entry name" value="DEHYDRODOLICHYL DIPHOSPHATE SYNTHASE FAMILY MEMBER"/>
    <property type="match status" value="1"/>
</dbReference>
<dbReference type="EMBL" id="CAJEWN010000081">
    <property type="protein sequence ID" value="CAD2160667.1"/>
    <property type="molecule type" value="Genomic_DNA"/>
</dbReference>
<evidence type="ECO:0000256" key="2">
    <source>
        <dbReference type="ARBA" id="ARBA00022679"/>
    </source>
</evidence>